<dbReference type="RefSeq" id="WP_148859746.1">
    <property type="nucleotide sequence ID" value="NZ_PHNJ01000013.1"/>
</dbReference>
<dbReference type="InterPro" id="IPR006016">
    <property type="entry name" value="UspA"/>
</dbReference>
<dbReference type="PANTHER" id="PTHR46268:SF6">
    <property type="entry name" value="UNIVERSAL STRESS PROTEIN UP12"/>
    <property type="match status" value="1"/>
</dbReference>
<proteinExistence type="inferred from homology"/>
<name>A0A8J8Q1Z1_9EURY</name>
<protein>
    <submittedName>
        <fullName evidence="3">Universal stress protein</fullName>
    </submittedName>
</protein>
<dbReference type="InterPro" id="IPR006015">
    <property type="entry name" value="Universal_stress_UspA"/>
</dbReference>
<dbReference type="Pfam" id="PF00582">
    <property type="entry name" value="Usp"/>
    <property type="match status" value="2"/>
</dbReference>
<dbReference type="CDD" id="cd00293">
    <property type="entry name" value="USP-like"/>
    <property type="match status" value="2"/>
</dbReference>
<feature type="domain" description="UspA" evidence="2">
    <location>
        <begin position="1"/>
        <end position="132"/>
    </location>
</feature>
<dbReference type="AlphaFoldDB" id="A0A8J8Q1Z1"/>
<dbReference type="SUPFAM" id="SSF52402">
    <property type="entry name" value="Adenine nucleotide alpha hydrolases-like"/>
    <property type="match status" value="2"/>
</dbReference>
<evidence type="ECO:0000313" key="3">
    <source>
        <dbReference type="EMBL" id="TYL37003.1"/>
    </source>
</evidence>
<sequence length="279" mass="29880">MYQNILVATDGSDIATTAADQGISIAKKFDATIHAVSVVEGDGTDGQADDEARSRHRQFVETVEEKAVDRDVSVGTSIQTGQPSRELLEYADEHDIDLCVLGTHGRTGIRRWIMGSVARAVVREARCPVLTVNPSVTDVAHDIDDICIATDGRPGVEAAVENGLDLAEAYGSTVHSLYVVDDVHSHMDIVLDALEEIGERSTNTIANRAAERGLETKRAIERGIPNEAIGSYAADHDIDIVVVGTESRSGLDRLVTGSVSQRVVSSSPVPVLSVRTLEQ</sequence>
<dbReference type="OrthoDB" id="105697at2157"/>
<dbReference type="InterPro" id="IPR014729">
    <property type="entry name" value="Rossmann-like_a/b/a_fold"/>
</dbReference>
<evidence type="ECO:0000256" key="1">
    <source>
        <dbReference type="ARBA" id="ARBA00008791"/>
    </source>
</evidence>
<dbReference type="Gene3D" id="3.40.50.620">
    <property type="entry name" value="HUPs"/>
    <property type="match status" value="2"/>
</dbReference>
<evidence type="ECO:0000259" key="2">
    <source>
        <dbReference type="Pfam" id="PF00582"/>
    </source>
</evidence>
<organism evidence="3 4">
    <name type="scientific">Natronococcus pandeyae</name>
    <dbReference type="NCBI Taxonomy" id="2055836"/>
    <lineage>
        <taxon>Archaea</taxon>
        <taxon>Methanobacteriati</taxon>
        <taxon>Methanobacteriota</taxon>
        <taxon>Stenosarchaea group</taxon>
        <taxon>Halobacteria</taxon>
        <taxon>Halobacteriales</taxon>
        <taxon>Natrialbaceae</taxon>
        <taxon>Natronococcus</taxon>
    </lineage>
</organism>
<reference evidence="3" key="1">
    <citation type="submission" date="2017-11" db="EMBL/GenBank/DDBJ databases">
        <authorList>
            <person name="Kajale S.C."/>
            <person name="Sharma A."/>
        </authorList>
    </citation>
    <scope>NUCLEOTIDE SEQUENCE</scope>
    <source>
        <strain evidence="3">LS1_42</strain>
    </source>
</reference>
<dbReference type="PRINTS" id="PR01438">
    <property type="entry name" value="UNVRSLSTRESS"/>
</dbReference>
<accession>A0A8J8Q1Z1</accession>
<dbReference type="EMBL" id="PHNJ01000013">
    <property type="protein sequence ID" value="TYL37003.1"/>
    <property type="molecule type" value="Genomic_DNA"/>
</dbReference>
<dbReference type="Proteomes" id="UP000766904">
    <property type="component" value="Unassembled WGS sequence"/>
</dbReference>
<evidence type="ECO:0000313" key="4">
    <source>
        <dbReference type="Proteomes" id="UP000766904"/>
    </source>
</evidence>
<gene>
    <name evidence="3" type="ORF">CV102_19830</name>
</gene>
<dbReference type="PANTHER" id="PTHR46268">
    <property type="entry name" value="STRESS RESPONSE PROTEIN NHAX"/>
    <property type="match status" value="1"/>
</dbReference>
<feature type="domain" description="UspA" evidence="2">
    <location>
        <begin position="145"/>
        <end position="275"/>
    </location>
</feature>
<comment type="caution">
    <text evidence="3">The sequence shown here is derived from an EMBL/GenBank/DDBJ whole genome shotgun (WGS) entry which is preliminary data.</text>
</comment>
<keyword evidence="4" id="KW-1185">Reference proteome</keyword>
<comment type="similarity">
    <text evidence="1">Belongs to the universal stress protein A family.</text>
</comment>